<proteinExistence type="predicted"/>
<sequence>MPIKKCVYKVLLDLHRLKSRLYLLAAVEAEVEVEVEVVVTSLNEVHLSSNINILSLKVEVQWIQGSALIAEPMVIWRRIGSRSKLTSELLVQ</sequence>
<name>A0A2K1L7K8_PHYPA</name>
<accession>A0A2K1L7K8</accession>
<dbReference type="InParanoid" id="A0A2K1L7K8"/>
<dbReference type="EMBL" id="ABEU02000001">
    <property type="protein sequence ID" value="PNR62007.1"/>
    <property type="molecule type" value="Genomic_DNA"/>
</dbReference>
<reference evidence="1 3" key="2">
    <citation type="journal article" date="2018" name="Plant J.">
        <title>The Physcomitrella patens chromosome-scale assembly reveals moss genome structure and evolution.</title>
        <authorList>
            <person name="Lang D."/>
            <person name="Ullrich K.K."/>
            <person name="Murat F."/>
            <person name="Fuchs J."/>
            <person name="Jenkins J."/>
            <person name="Haas F.B."/>
            <person name="Piednoel M."/>
            <person name="Gundlach H."/>
            <person name="Van Bel M."/>
            <person name="Meyberg R."/>
            <person name="Vives C."/>
            <person name="Morata J."/>
            <person name="Symeonidi A."/>
            <person name="Hiss M."/>
            <person name="Muchero W."/>
            <person name="Kamisugi Y."/>
            <person name="Saleh O."/>
            <person name="Blanc G."/>
            <person name="Decker E.L."/>
            <person name="van Gessel N."/>
            <person name="Grimwood J."/>
            <person name="Hayes R.D."/>
            <person name="Graham S.W."/>
            <person name="Gunter L.E."/>
            <person name="McDaniel S.F."/>
            <person name="Hoernstein S.N.W."/>
            <person name="Larsson A."/>
            <person name="Li F.W."/>
            <person name="Perroud P.F."/>
            <person name="Phillips J."/>
            <person name="Ranjan P."/>
            <person name="Rokshar D.S."/>
            <person name="Rothfels C.J."/>
            <person name="Schneider L."/>
            <person name="Shu S."/>
            <person name="Stevenson D.W."/>
            <person name="Thummler F."/>
            <person name="Tillich M."/>
            <person name="Villarreal Aguilar J.C."/>
            <person name="Widiez T."/>
            <person name="Wong G.K."/>
            <person name="Wymore A."/>
            <person name="Zhang Y."/>
            <person name="Zimmer A.D."/>
            <person name="Quatrano R.S."/>
            <person name="Mayer K.F.X."/>
            <person name="Goodstein D."/>
            <person name="Casacuberta J.M."/>
            <person name="Vandepoele K."/>
            <person name="Reski R."/>
            <person name="Cuming A.C."/>
            <person name="Tuskan G.A."/>
            <person name="Maumus F."/>
            <person name="Salse J."/>
            <person name="Schmutz J."/>
            <person name="Rensing S.A."/>
        </authorList>
    </citation>
    <scope>NUCLEOTIDE SEQUENCE [LARGE SCALE GENOMIC DNA]</scope>
    <source>
        <strain evidence="2 3">cv. Gransden 2004</strain>
    </source>
</reference>
<gene>
    <name evidence="1" type="ORF">PHYPA_000431</name>
</gene>
<dbReference type="Gramene" id="Pp3c1_9380V3.1">
    <property type="protein sequence ID" value="Pp3c1_9380V3.1"/>
    <property type="gene ID" value="Pp3c1_9380"/>
</dbReference>
<reference evidence="2" key="3">
    <citation type="submission" date="2020-12" db="UniProtKB">
        <authorList>
            <consortium name="EnsemblPlants"/>
        </authorList>
    </citation>
    <scope>IDENTIFICATION</scope>
</reference>
<dbReference type="PaxDb" id="3218-PP1S38_65V6.1"/>
<evidence type="ECO:0000313" key="1">
    <source>
        <dbReference type="EMBL" id="PNR62007.1"/>
    </source>
</evidence>
<protein>
    <submittedName>
        <fullName evidence="1 2">Uncharacterized protein</fullName>
    </submittedName>
</protein>
<evidence type="ECO:0000313" key="2">
    <source>
        <dbReference type="EnsemblPlants" id="Pp3c1_9380V3.1"/>
    </source>
</evidence>
<evidence type="ECO:0000313" key="3">
    <source>
        <dbReference type="Proteomes" id="UP000006727"/>
    </source>
</evidence>
<dbReference type="Proteomes" id="UP000006727">
    <property type="component" value="Chromosome 1"/>
</dbReference>
<dbReference type="EnsemblPlants" id="Pp3c1_9380V3.1">
    <property type="protein sequence ID" value="Pp3c1_9380V3.1"/>
    <property type="gene ID" value="Pp3c1_9380"/>
</dbReference>
<dbReference type="AlphaFoldDB" id="A0A2K1L7K8"/>
<keyword evidence="3" id="KW-1185">Reference proteome</keyword>
<organism evidence="1">
    <name type="scientific">Physcomitrium patens</name>
    <name type="common">Spreading-leaved earth moss</name>
    <name type="synonym">Physcomitrella patens</name>
    <dbReference type="NCBI Taxonomy" id="3218"/>
    <lineage>
        <taxon>Eukaryota</taxon>
        <taxon>Viridiplantae</taxon>
        <taxon>Streptophyta</taxon>
        <taxon>Embryophyta</taxon>
        <taxon>Bryophyta</taxon>
        <taxon>Bryophytina</taxon>
        <taxon>Bryopsida</taxon>
        <taxon>Funariidae</taxon>
        <taxon>Funariales</taxon>
        <taxon>Funariaceae</taxon>
        <taxon>Physcomitrium</taxon>
    </lineage>
</organism>
<reference evidence="1 3" key="1">
    <citation type="journal article" date="2008" name="Science">
        <title>The Physcomitrella genome reveals evolutionary insights into the conquest of land by plants.</title>
        <authorList>
            <person name="Rensing S."/>
            <person name="Lang D."/>
            <person name="Zimmer A."/>
            <person name="Terry A."/>
            <person name="Salamov A."/>
            <person name="Shapiro H."/>
            <person name="Nishiyama T."/>
            <person name="Perroud P.-F."/>
            <person name="Lindquist E."/>
            <person name="Kamisugi Y."/>
            <person name="Tanahashi T."/>
            <person name="Sakakibara K."/>
            <person name="Fujita T."/>
            <person name="Oishi K."/>
            <person name="Shin-I T."/>
            <person name="Kuroki Y."/>
            <person name="Toyoda A."/>
            <person name="Suzuki Y."/>
            <person name="Hashimoto A."/>
            <person name="Yamaguchi K."/>
            <person name="Sugano A."/>
            <person name="Kohara Y."/>
            <person name="Fujiyama A."/>
            <person name="Anterola A."/>
            <person name="Aoki S."/>
            <person name="Ashton N."/>
            <person name="Barbazuk W.B."/>
            <person name="Barker E."/>
            <person name="Bennetzen J."/>
            <person name="Bezanilla M."/>
            <person name="Blankenship R."/>
            <person name="Cho S.H."/>
            <person name="Dutcher S."/>
            <person name="Estelle M."/>
            <person name="Fawcett J.A."/>
            <person name="Gundlach H."/>
            <person name="Hanada K."/>
            <person name="Heyl A."/>
            <person name="Hicks K.A."/>
            <person name="Hugh J."/>
            <person name="Lohr M."/>
            <person name="Mayer K."/>
            <person name="Melkozernov A."/>
            <person name="Murata T."/>
            <person name="Nelson D."/>
            <person name="Pils B."/>
            <person name="Prigge M."/>
            <person name="Reiss B."/>
            <person name="Renner T."/>
            <person name="Rombauts S."/>
            <person name="Rushton P."/>
            <person name="Sanderfoot A."/>
            <person name="Schween G."/>
            <person name="Shiu S.-H."/>
            <person name="Stueber K."/>
            <person name="Theodoulou F.L."/>
            <person name="Tu H."/>
            <person name="Van de Peer Y."/>
            <person name="Verrier P.J."/>
            <person name="Waters E."/>
            <person name="Wood A."/>
            <person name="Yang L."/>
            <person name="Cove D."/>
            <person name="Cuming A."/>
            <person name="Hasebe M."/>
            <person name="Lucas S."/>
            <person name="Mishler D.B."/>
            <person name="Reski R."/>
            <person name="Grigoriev I."/>
            <person name="Quatrano R.S."/>
            <person name="Boore J.L."/>
        </authorList>
    </citation>
    <scope>NUCLEOTIDE SEQUENCE [LARGE SCALE GENOMIC DNA]</scope>
    <source>
        <strain evidence="2 3">cv. Gransden 2004</strain>
    </source>
</reference>